<reference evidence="2 3" key="1">
    <citation type="submission" date="2024-02" db="EMBL/GenBank/DDBJ databases">
        <title>High-quality chromosome-scale genome assembly of Pensacola bahiagrass (Paspalum notatum Flugge var. saurae).</title>
        <authorList>
            <person name="Vega J.M."/>
            <person name="Podio M."/>
            <person name="Orjuela J."/>
            <person name="Siena L.A."/>
            <person name="Pessino S.C."/>
            <person name="Combes M.C."/>
            <person name="Mariac C."/>
            <person name="Albertini E."/>
            <person name="Pupilli F."/>
            <person name="Ortiz J.P.A."/>
            <person name="Leblanc O."/>
        </authorList>
    </citation>
    <scope>NUCLEOTIDE SEQUENCE [LARGE SCALE GENOMIC DNA]</scope>
    <source>
        <strain evidence="2">R1</strain>
        <tissue evidence="2">Leaf</tissue>
    </source>
</reference>
<dbReference type="AlphaFoldDB" id="A0AAQ3PX83"/>
<gene>
    <name evidence="2" type="ORF">U9M48_005231</name>
</gene>
<dbReference type="Proteomes" id="UP001341281">
    <property type="component" value="Chromosome 01"/>
</dbReference>
<keyword evidence="3" id="KW-1185">Reference proteome</keyword>
<dbReference type="PANTHER" id="PTHR33165">
    <property type="entry name" value="F-BOX DOMAIN CONTAINING PROTEIN-LIKE-RELATED"/>
    <property type="match status" value="1"/>
</dbReference>
<evidence type="ECO:0000259" key="1">
    <source>
        <dbReference type="Pfam" id="PF03478"/>
    </source>
</evidence>
<sequence length="485" mass="54352">MSPPLDREGNRGATITCSSIKRRRLARGGSNCGDGEVGPPWASLAEDLVELIGWLVLAGDLLDYVRFRAVCSQWNKSTLRPRGRGLVDPRFHPRRWMMLPEGHGLYPGHPNLGGYVRFFSLSTGRFVRVHLPLLDDHVVLDSVDGLLLLHRDRDTTICLLHPFTGDIAELPPLSTLLPQMERYPYMTEDCKLRELRYYLTCGFCAAVTVSADGAITVMISLIRERRVAHATTGDQRWILSARELPLFLTSPVSFQGKMYAVSPKSLGGNSVYICQIDLPMSDAEDWTMITVEGPLVAAMDKVHLLECNSELMLVGFSDTSRAHLVVYRLPDLISGRVVPVTNIGEHAFFLGDRSLCVTSNKGFPSVLSNSITCNYRLPEHNWPLETCGHRLIEHYHLGSGSWSLAIPKDNPPVSPYTLVHHVFTCCYRSYWNKALMFHGAISPDWSVKPNLSIGLLLMIHTMALQKMWSAIDFMSKNVFLEVLSF</sequence>
<organism evidence="2 3">
    <name type="scientific">Paspalum notatum var. saurae</name>
    <dbReference type="NCBI Taxonomy" id="547442"/>
    <lineage>
        <taxon>Eukaryota</taxon>
        <taxon>Viridiplantae</taxon>
        <taxon>Streptophyta</taxon>
        <taxon>Embryophyta</taxon>
        <taxon>Tracheophyta</taxon>
        <taxon>Spermatophyta</taxon>
        <taxon>Magnoliopsida</taxon>
        <taxon>Liliopsida</taxon>
        <taxon>Poales</taxon>
        <taxon>Poaceae</taxon>
        <taxon>PACMAD clade</taxon>
        <taxon>Panicoideae</taxon>
        <taxon>Andropogonodae</taxon>
        <taxon>Paspaleae</taxon>
        <taxon>Paspalinae</taxon>
        <taxon>Paspalum</taxon>
    </lineage>
</organism>
<feature type="domain" description="KIB1-4 beta-propeller" evidence="1">
    <location>
        <begin position="118"/>
        <end position="371"/>
    </location>
</feature>
<proteinExistence type="predicted"/>
<accession>A0AAQ3PX83</accession>
<dbReference type="PANTHER" id="PTHR33165:SF36">
    <property type="entry name" value="DUF295 DOMAIN-CONTAINING PROTEIN"/>
    <property type="match status" value="1"/>
</dbReference>
<name>A0AAQ3PX83_PASNO</name>
<protein>
    <recommendedName>
        <fullName evidence="1">KIB1-4 beta-propeller domain-containing protein</fullName>
    </recommendedName>
</protein>
<dbReference type="Pfam" id="PF03478">
    <property type="entry name" value="Beta-prop_KIB1-4"/>
    <property type="match status" value="1"/>
</dbReference>
<evidence type="ECO:0000313" key="3">
    <source>
        <dbReference type="Proteomes" id="UP001341281"/>
    </source>
</evidence>
<dbReference type="InterPro" id="IPR005174">
    <property type="entry name" value="KIB1-4_b-propeller"/>
</dbReference>
<dbReference type="EMBL" id="CP144745">
    <property type="protein sequence ID" value="WVZ54439.1"/>
    <property type="molecule type" value="Genomic_DNA"/>
</dbReference>
<evidence type="ECO:0000313" key="2">
    <source>
        <dbReference type="EMBL" id="WVZ54439.1"/>
    </source>
</evidence>